<dbReference type="InterPro" id="IPR008139">
    <property type="entry name" value="SaposinB_dom"/>
</dbReference>
<reference evidence="3" key="2">
    <citation type="submission" date="2025-09" db="UniProtKB">
        <authorList>
            <consortium name="Ensembl"/>
        </authorList>
    </citation>
    <scope>IDENTIFICATION</scope>
</reference>
<dbReference type="AlphaFoldDB" id="A0A8B9C3B3"/>
<proteinExistence type="predicted"/>
<sequence>LPMPLPLCWLCRNFIGRLEASIPKEAAAAAVSRLCRVLPVAVAGTCQCLAERYTVLVLEAVLEHLGPRLLCPGGLGRCPHCSPWKYFPQTRQA</sequence>
<dbReference type="Gene3D" id="1.10.225.10">
    <property type="entry name" value="Saposin-like"/>
    <property type="match status" value="1"/>
</dbReference>
<organism evidence="3 4">
    <name type="scientific">Anser brachyrhynchus</name>
    <name type="common">Pink-footed goose</name>
    <dbReference type="NCBI Taxonomy" id="132585"/>
    <lineage>
        <taxon>Eukaryota</taxon>
        <taxon>Metazoa</taxon>
        <taxon>Chordata</taxon>
        <taxon>Craniata</taxon>
        <taxon>Vertebrata</taxon>
        <taxon>Euteleostomi</taxon>
        <taxon>Archelosauria</taxon>
        <taxon>Archosauria</taxon>
        <taxon>Dinosauria</taxon>
        <taxon>Saurischia</taxon>
        <taxon>Theropoda</taxon>
        <taxon>Coelurosauria</taxon>
        <taxon>Aves</taxon>
        <taxon>Neognathae</taxon>
        <taxon>Galloanserae</taxon>
        <taxon>Anseriformes</taxon>
        <taxon>Anatidae</taxon>
        <taxon>Anserinae</taxon>
        <taxon>Anser</taxon>
    </lineage>
</organism>
<dbReference type="InterPro" id="IPR011001">
    <property type="entry name" value="Saposin-like"/>
</dbReference>
<evidence type="ECO:0000259" key="2">
    <source>
        <dbReference type="PROSITE" id="PS50015"/>
    </source>
</evidence>
<dbReference type="Proteomes" id="UP000694426">
    <property type="component" value="Unplaced"/>
</dbReference>
<evidence type="ECO:0000313" key="4">
    <source>
        <dbReference type="Proteomes" id="UP000694426"/>
    </source>
</evidence>
<feature type="domain" description="Saposin B-type" evidence="2">
    <location>
        <begin position="4"/>
        <end position="82"/>
    </location>
</feature>
<dbReference type="GeneTree" id="ENSGT00940000161711"/>
<keyword evidence="1" id="KW-1015">Disulfide bond</keyword>
<evidence type="ECO:0000313" key="3">
    <source>
        <dbReference type="Ensembl" id="ENSABRP00000012870.1"/>
    </source>
</evidence>
<protein>
    <recommendedName>
        <fullName evidence="2">Saposin B-type domain-containing protein</fullName>
    </recommendedName>
</protein>
<accession>A0A8B9C3B3</accession>
<dbReference type="SMART" id="SM00741">
    <property type="entry name" value="SapB"/>
    <property type="match status" value="1"/>
</dbReference>
<evidence type="ECO:0000256" key="1">
    <source>
        <dbReference type="ARBA" id="ARBA00023157"/>
    </source>
</evidence>
<dbReference type="PROSITE" id="PS50015">
    <property type="entry name" value="SAP_B"/>
    <property type="match status" value="1"/>
</dbReference>
<keyword evidence="4" id="KW-1185">Reference proteome</keyword>
<dbReference type="SUPFAM" id="SSF47862">
    <property type="entry name" value="Saposin"/>
    <property type="match status" value="1"/>
</dbReference>
<dbReference type="Ensembl" id="ENSABRT00000018441.1">
    <property type="protein sequence ID" value="ENSABRP00000012870.1"/>
    <property type="gene ID" value="ENSABRG00000011499.1"/>
</dbReference>
<name>A0A8B9C3B3_9AVES</name>
<reference evidence="3" key="1">
    <citation type="submission" date="2025-08" db="UniProtKB">
        <authorList>
            <consortium name="Ensembl"/>
        </authorList>
    </citation>
    <scope>IDENTIFICATION</scope>
</reference>